<protein>
    <submittedName>
        <fullName evidence="2">Aldose 1-epimerase</fullName>
    </submittedName>
</protein>
<reference evidence="2 3" key="1">
    <citation type="submission" date="2018-09" db="EMBL/GenBank/DDBJ databases">
        <title>Isolation, diversity and antifungal activity of actinobacteria from wheat.</title>
        <authorList>
            <person name="Han C."/>
        </authorList>
    </citation>
    <scope>NUCLEOTIDE SEQUENCE [LARGE SCALE GENOMIC DNA]</scope>
    <source>
        <strain evidence="2 3">NEAU-YY265</strain>
    </source>
</reference>
<feature type="compositionally biased region" description="Basic residues" evidence="1">
    <location>
        <begin position="330"/>
        <end position="343"/>
    </location>
</feature>
<dbReference type="AlphaFoldDB" id="A0A418KL26"/>
<accession>A0A418KL26</accession>
<dbReference type="SUPFAM" id="SSF74650">
    <property type="entry name" value="Galactose mutarotase-like"/>
    <property type="match status" value="1"/>
</dbReference>
<feature type="compositionally biased region" description="Basic residues" evidence="1">
    <location>
        <begin position="65"/>
        <end position="75"/>
    </location>
</feature>
<dbReference type="InterPro" id="IPR008183">
    <property type="entry name" value="Aldose_1/G6P_1-epimerase"/>
</dbReference>
<keyword evidence="3" id="KW-1185">Reference proteome</keyword>
<dbReference type="Pfam" id="PF01263">
    <property type="entry name" value="Aldose_epim"/>
    <property type="match status" value="1"/>
</dbReference>
<feature type="region of interest" description="Disordered" evidence="1">
    <location>
        <begin position="193"/>
        <end position="438"/>
    </location>
</feature>
<feature type="compositionally biased region" description="Basic residues" evidence="1">
    <location>
        <begin position="193"/>
        <end position="205"/>
    </location>
</feature>
<comment type="caution">
    <text evidence="2">The sequence shown here is derived from an EMBL/GenBank/DDBJ whole genome shotgun (WGS) entry which is preliminary data.</text>
</comment>
<name>A0A418KL26_9ACTN</name>
<dbReference type="InterPro" id="IPR011013">
    <property type="entry name" value="Gal_mutarotase_sf_dom"/>
</dbReference>
<feature type="compositionally biased region" description="Basic residues" evidence="1">
    <location>
        <begin position="14"/>
        <end position="27"/>
    </location>
</feature>
<dbReference type="EMBL" id="QUAL01000191">
    <property type="protein sequence ID" value="RIQ17881.1"/>
    <property type="molecule type" value="Genomic_DNA"/>
</dbReference>
<gene>
    <name evidence="2" type="ORF">DY240_22305</name>
</gene>
<organism evidence="2 3">
    <name type="scientific">Jiangella rhizosphaerae</name>
    <dbReference type="NCBI Taxonomy" id="2293569"/>
    <lineage>
        <taxon>Bacteria</taxon>
        <taxon>Bacillati</taxon>
        <taxon>Actinomycetota</taxon>
        <taxon>Actinomycetes</taxon>
        <taxon>Jiangellales</taxon>
        <taxon>Jiangellaceae</taxon>
        <taxon>Jiangella</taxon>
    </lineage>
</organism>
<dbReference type="Gene3D" id="2.70.98.10">
    <property type="match status" value="1"/>
</dbReference>
<feature type="compositionally biased region" description="Low complexity" evidence="1">
    <location>
        <begin position="300"/>
        <end position="313"/>
    </location>
</feature>
<sequence>MRRQHHRRDDPRTRGPRRRLPAHRHAGPRAAPGRDERQHVSVRRVGLADRLGRPARGVPAGGARGGHRRHSLHRAAQRDHRERPRLASLHDRLRRLGARHRRTLRALPEPGLLGDRRLRDRRQRAAVHARLHGADQACAGRRQPRSRVLHLRVHRQGHRSGLPRQVRPVHRRDHLPLPRRAQREHDHHLVAARLHRRDPHPHRASRPAAHPPRLHRPVPRRTAAAHRGLRARDRRHGRPPRRRGADRRRRGLRHPAGRRARAGHGQPGDVRKRPARAVRVTQAGDPRPAGQRRPGSTGRPAQPALRAVVLVPPRVRHGQPQAGRLPAPGRARRRRRLGLRRGRPATEPVAAGRRVPGPHRRHPGRGGEGDRPAHVPPGGDHADRARLRRRRRGQPRDRGAARRGPGIRGTGHLGAAQRGVDGRDHRRVRGRPPAPDPVHAARRLRRGAARVSLGVRAGSAARLLRLDTPRSSAALDLDDGGRLTSLHLGGRELLVPHEGRDPLWWGSFVMAPWTGDLLDGRFTWRDRTWRVPREASGHASHGTVRRSSWTPTAPGRAVAALGEDWPFAGTVELTVELATDALHLRLELRAEEDMPAAIGFHPWFRRYLSPDGAAARVDLPLGTRMLYRHGDGSPSTRFVGLGPPPWNETVRCPVPEVSVVWPGEGTLTLTWTGAFATVFTAHEQGVCVEPVTSPSGRMDDDLAAGDTLGLDLTLTWTPWRPEEDGAA</sequence>
<evidence type="ECO:0000313" key="2">
    <source>
        <dbReference type="EMBL" id="RIQ17881.1"/>
    </source>
</evidence>
<feature type="compositionally biased region" description="Basic residues" evidence="1">
    <location>
        <begin position="212"/>
        <end position="262"/>
    </location>
</feature>
<dbReference type="GO" id="GO:0016853">
    <property type="term" value="F:isomerase activity"/>
    <property type="evidence" value="ECO:0007669"/>
    <property type="project" value="InterPro"/>
</dbReference>
<evidence type="ECO:0000313" key="3">
    <source>
        <dbReference type="Proteomes" id="UP000284057"/>
    </source>
</evidence>
<proteinExistence type="predicted"/>
<dbReference type="Proteomes" id="UP000284057">
    <property type="component" value="Unassembled WGS sequence"/>
</dbReference>
<dbReference type="GO" id="GO:0030246">
    <property type="term" value="F:carbohydrate binding"/>
    <property type="evidence" value="ECO:0007669"/>
    <property type="project" value="InterPro"/>
</dbReference>
<dbReference type="InterPro" id="IPR014718">
    <property type="entry name" value="GH-type_carb-bd"/>
</dbReference>
<evidence type="ECO:0000256" key="1">
    <source>
        <dbReference type="SAM" id="MobiDB-lite"/>
    </source>
</evidence>
<feature type="region of interest" description="Disordered" evidence="1">
    <location>
        <begin position="1"/>
        <end position="83"/>
    </location>
</feature>
<dbReference type="GO" id="GO:0005975">
    <property type="term" value="P:carbohydrate metabolic process"/>
    <property type="evidence" value="ECO:0007669"/>
    <property type="project" value="InterPro"/>
</dbReference>